<organism evidence="4 5">
    <name type="scientific">Nitrospirillum amazonense</name>
    <dbReference type="NCBI Taxonomy" id="28077"/>
    <lineage>
        <taxon>Bacteria</taxon>
        <taxon>Pseudomonadati</taxon>
        <taxon>Pseudomonadota</taxon>
        <taxon>Alphaproteobacteria</taxon>
        <taxon>Rhodospirillales</taxon>
        <taxon>Azospirillaceae</taxon>
        <taxon>Nitrospirillum</taxon>
    </lineage>
</organism>
<evidence type="ECO:0000313" key="5">
    <source>
        <dbReference type="Proteomes" id="UP000319859"/>
    </source>
</evidence>
<sequence length="344" mass="37137">MKFATLPNETRDGRALTNSGRDGRALTNSGRDGRLAVVSRDLRRAAYADGIAATLQDAVERWDTVAPALQALYDAVNIGRDTFPFDPTQALAPLPRAWQWLDGSAYLSHGELMAKVFKIDNVQGAEPLMYQGVSDRFLAATEDVALPSEADGIDFEGEFGVITGAVPLGVTAEQALAHVRLVVQINDWSLRVLAPREMKTGFGWVQAKPPCSVAPVAVTPDELGDAWRAGRVHRPLDVWFNGQRFGAAEGGAMAFGFHELIAHAARTRDLCAGTIIGSGTVSNDSYRTVGSSCIAERRGIEILDEGEPKTPFMRYGDRVRMEVKLADGGSVFGAIDQRVVPVAR</sequence>
<dbReference type="InterPro" id="IPR041072">
    <property type="entry name" value="FAA_hydro_N"/>
</dbReference>
<evidence type="ECO:0000259" key="3">
    <source>
        <dbReference type="Pfam" id="PF18288"/>
    </source>
</evidence>
<dbReference type="PANTHER" id="PTHR43211">
    <property type="entry name" value="FUMARYLACETOACETATE HYDROLASE"/>
    <property type="match status" value="1"/>
</dbReference>
<gene>
    <name evidence="4" type="ORF">FBZ89_1343</name>
</gene>
<dbReference type="GO" id="GO:0016787">
    <property type="term" value="F:hydrolase activity"/>
    <property type="evidence" value="ECO:0007669"/>
    <property type="project" value="UniProtKB-KW"/>
</dbReference>
<dbReference type="EMBL" id="VITN01000034">
    <property type="protein sequence ID" value="TWB10479.1"/>
    <property type="molecule type" value="Genomic_DNA"/>
</dbReference>
<name>A0A560EM86_9PROT</name>
<feature type="compositionally biased region" description="Polar residues" evidence="1">
    <location>
        <begin position="16"/>
        <end position="28"/>
    </location>
</feature>
<feature type="domain" description="Fumarylacetoacetase-like C-terminal" evidence="2">
    <location>
        <begin position="101"/>
        <end position="339"/>
    </location>
</feature>
<dbReference type="OrthoDB" id="9775905at2"/>
<feature type="region of interest" description="Disordered" evidence="1">
    <location>
        <begin position="1"/>
        <end position="28"/>
    </location>
</feature>
<reference evidence="4 5" key="1">
    <citation type="submission" date="2019-06" db="EMBL/GenBank/DDBJ databases">
        <title>Genomic Encyclopedia of Type Strains, Phase IV (KMG-V): Genome sequencing to study the core and pangenomes of soil and plant-associated prokaryotes.</title>
        <authorList>
            <person name="Whitman W."/>
        </authorList>
    </citation>
    <scope>NUCLEOTIDE SEQUENCE [LARGE SCALE GENOMIC DNA]</scope>
    <source>
        <strain evidence="4 5">BR 11880</strain>
    </source>
</reference>
<dbReference type="Pfam" id="PF18288">
    <property type="entry name" value="FAA_hydro_N_2"/>
    <property type="match status" value="1"/>
</dbReference>
<dbReference type="InterPro" id="IPR036663">
    <property type="entry name" value="Fumarylacetoacetase_C_sf"/>
</dbReference>
<feature type="domain" description="Fumarylacetoacetase N-terminal" evidence="3">
    <location>
        <begin position="26"/>
        <end position="96"/>
    </location>
</feature>
<proteinExistence type="predicted"/>
<dbReference type="Proteomes" id="UP000319859">
    <property type="component" value="Unassembled WGS sequence"/>
</dbReference>
<evidence type="ECO:0000259" key="2">
    <source>
        <dbReference type="Pfam" id="PF01557"/>
    </source>
</evidence>
<dbReference type="InterPro" id="IPR011234">
    <property type="entry name" value="Fumarylacetoacetase-like_C"/>
</dbReference>
<dbReference type="RefSeq" id="WP_145754279.1">
    <property type="nucleotide sequence ID" value="NZ_VITN01000034.1"/>
</dbReference>
<dbReference type="PANTHER" id="PTHR43211:SF1">
    <property type="entry name" value="BLL6422 PROTEIN"/>
    <property type="match status" value="1"/>
</dbReference>
<accession>A0A560EM86</accession>
<dbReference type="AlphaFoldDB" id="A0A560EM86"/>
<protein>
    <submittedName>
        <fullName evidence="4">Fumarylacetoacetate (FAA) hydrolase</fullName>
    </submittedName>
</protein>
<dbReference type="Pfam" id="PF01557">
    <property type="entry name" value="FAA_hydrolase"/>
    <property type="match status" value="1"/>
</dbReference>
<dbReference type="SUPFAM" id="SSF56529">
    <property type="entry name" value="FAH"/>
    <property type="match status" value="1"/>
</dbReference>
<comment type="caution">
    <text evidence="4">The sequence shown here is derived from an EMBL/GenBank/DDBJ whole genome shotgun (WGS) entry which is preliminary data.</text>
</comment>
<dbReference type="Gene3D" id="3.90.850.10">
    <property type="entry name" value="Fumarylacetoacetase-like, C-terminal domain"/>
    <property type="match status" value="1"/>
</dbReference>
<evidence type="ECO:0000256" key="1">
    <source>
        <dbReference type="SAM" id="MobiDB-lite"/>
    </source>
</evidence>
<keyword evidence="4" id="KW-0378">Hydrolase</keyword>
<evidence type="ECO:0000313" key="4">
    <source>
        <dbReference type="EMBL" id="TWB10479.1"/>
    </source>
</evidence>